<dbReference type="PANTHER" id="PTHR23079">
    <property type="entry name" value="RNA-DEPENDENT RNA POLYMERASE"/>
    <property type="match status" value="1"/>
</dbReference>
<dbReference type="VEuPathDB" id="CryptoDB:Vbra_20416"/>
<feature type="compositionally biased region" description="Basic and acidic residues" evidence="9">
    <location>
        <begin position="2598"/>
        <end position="2621"/>
    </location>
</feature>
<dbReference type="GO" id="GO:0030422">
    <property type="term" value="P:siRNA processing"/>
    <property type="evidence" value="ECO:0007669"/>
    <property type="project" value="TreeGrafter"/>
</dbReference>
<evidence type="ECO:0000256" key="5">
    <source>
        <dbReference type="ARBA" id="ARBA00022695"/>
    </source>
</evidence>
<feature type="compositionally biased region" description="Basic and acidic residues" evidence="9">
    <location>
        <begin position="2493"/>
        <end position="2508"/>
    </location>
</feature>
<feature type="compositionally biased region" description="Low complexity" evidence="9">
    <location>
        <begin position="1672"/>
        <end position="1690"/>
    </location>
</feature>
<gene>
    <name evidence="11" type="ORF">Vbra_20416</name>
</gene>
<feature type="region of interest" description="Disordered" evidence="9">
    <location>
        <begin position="243"/>
        <end position="348"/>
    </location>
</feature>
<feature type="region of interest" description="Disordered" evidence="9">
    <location>
        <begin position="1804"/>
        <end position="1836"/>
    </location>
</feature>
<dbReference type="InterPro" id="IPR035979">
    <property type="entry name" value="RBD_domain_sf"/>
</dbReference>
<feature type="compositionally biased region" description="Basic and acidic residues" evidence="9">
    <location>
        <begin position="2357"/>
        <end position="2484"/>
    </location>
</feature>
<dbReference type="PANTHER" id="PTHR23079:SF55">
    <property type="entry name" value="RNA-DIRECTED RNA POLYMERASE"/>
    <property type="match status" value="1"/>
</dbReference>
<keyword evidence="7" id="KW-0943">RNA-mediated gene silencing</keyword>
<dbReference type="OrthoDB" id="1602082at2759"/>
<feature type="region of interest" description="Disordered" evidence="9">
    <location>
        <begin position="2149"/>
        <end position="2213"/>
    </location>
</feature>
<dbReference type="SMART" id="SM00360">
    <property type="entry name" value="RRM"/>
    <property type="match status" value="1"/>
</dbReference>
<name>A0A0G4EIH3_VITBC</name>
<dbReference type="EMBL" id="CDMY01000246">
    <property type="protein sequence ID" value="CEL96798.1"/>
    <property type="molecule type" value="Genomic_DNA"/>
</dbReference>
<evidence type="ECO:0000256" key="2">
    <source>
        <dbReference type="ARBA" id="ARBA00012494"/>
    </source>
</evidence>
<feature type="compositionally biased region" description="Polar residues" evidence="9">
    <location>
        <begin position="1978"/>
        <end position="1987"/>
    </location>
</feature>
<evidence type="ECO:0000313" key="11">
    <source>
        <dbReference type="EMBL" id="CEL96798.1"/>
    </source>
</evidence>
<feature type="compositionally biased region" description="Low complexity" evidence="9">
    <location>
        <begin position="2152"/>
        <end position="2170"/>
    </location>
</feature>
<feature type="compositionally biased region" description="Basic and acidic residues" evidence="9">
    <location>
        <begin position="2306"/>
        <end position="2330"/>
    </location>
</feature>
<evidence type="ECO:0000256" key="8">
    <source>
        <dbReference type="ARBA" id="ARBA00048744"/>
    </source>
</evidence>
<feature type="compositionally biased region" description="Acidic residues" evidence="9">
    <location>
        <begin position="1826"/>
        <end position="1836"/>
    </location>
</feature>
<keyword evidence="6" id="KW-0694">RNA-binding</keyword>
<feature type="compositionally biased region" description="Polar residues" evidence="9">
    <location>
        <begin position="2509"/>
        <end position="2524"/>
    </location>
</feature>
<dbReference type="InterPro" id="IPR057596">
    <property type="entry name" value="RDRP_core"/>
</dbReference>
<sequence length="2754" mass="310987">MAADHEYADIDGSVFLVKGGPCRACQTSWRKEHEGLEQSSGTLVVKGLNPRTTAWELRQTYENHGLVDEIWMSGDGVAVIRYYSRDRAEHACQETHQREGPLQAMLSVDLDASKPSHRTTALFGTRLYFGNMVKEKLIETYKELKQLRKANSLLVQHDYEEDCDALTRGVVGCLFLLTQRMLRITFTKDYRCYRLEWPFKHVQLRVLLVPASAPDQDDDIHLVILFSRAPRLSYRDVGDGFRHLSPDESDRPDESPNNRVDFSRMTDPWIISTTTTTGHDGYQPPGGFDQTRGPKKPRGNMGASSSSSSRPSGRPDDGVWGSDWGDDAHPAAGKGKGKGKGGKWGDGVTVHPCTKDVTALEASWCITVVCPKRHAHFEQNIAPSLMKAGLLPTSDNGSGGIASCPYEDIRYVHLHQDRPTFLPRAEQEDLPPDAPPLQIPSVNDIFTGIDRVSMELLTSGEHGFLLFASYQVLVTNGLLQGSNALDPSFVNDCLLAAQLDPMVKIYCLTAMEKIGQPIMNPKQEFERIAARGQRQLGLVHTLMDYPEHCMRILHVDVTPLKMYVRGPFVEQSNRVLRRFRDKTDNFLRVAFVEEDCDRLFYEASLDEVVTHRMKKVLDDGISLACLPPYELLAYSSSQLRNCGCWMFRPDEQLEFVYIESFMGDFTSIDMPGKYAARQGQCFSATRQAIRIAPEEWVVEKDITAPIDPDDPDRGDYEFTDGCGYCDRSVAKEVATELKIDYVPCAFQIRFNGVKGMIVLDPSFRQKHPEPVRMAVRQSQLKFKAHHDQLETCDHARFIPLHLNREVITLLLTRAVKPEVFHQLKDEMLTDIRQALDDNGAALRMLAHLGRDHFFLALLGDFLRQGFNVSDEPFLRACLSEIRRFTVKDILAKTHLYVEQGAVLHGVSDESEARVLEEGQVHVRVKDPDGHEHTITGRVNVSKNPCFDPGDTRVFEAVDRPELRHCVNVIVFPVKGSRPHPNELSGSDLDGDQYHVIWDQRLIPPTPNPPGAEYYKPRPKGRAAGRDDNPLENPAERQRLLKEYFINYFCSDNLGKIAVAWLNMVYQPQIYAELKANDPACLRLAALHAEAVDSAKTGRCVKLPVEWTAKDRADFLAEPIHWERGRVFPSISVCGEIYREMLYLADTVDNAISDAGHRPVRPEVAPEPWLVRDPATQRPVARGVLLSWRIPFGLAQRAVGHRILIRGLIDGQHPRHPSNSHMFSNLYQCNAPFEELVYNTRRSDAREELSIPLTMETVQFQVQVWLREGGLSDTSVASEPLQIAVEDEFRHAEACDRQRDHLFVSHIPVDNGPIVLEEILEKEFRRKLDLPLNRGDNIIPTHQVTRCWGYPREVSPGHVSECWSAQVPVSSPEVAAELIRRIPGGKLQIKWKSTGRKATVRVSLEEDSLIKSYGTCLMREKNSKNFDKDLVGGPDIGRVRRITPLAPEDGFNRARLCEQLRLIVKWIRSKDLAFVDLLIRRAGPNQSYLDILFQTVKAAACFDVCWSELKARSDATADEKTLQAFDVKEPTDARGAPRTSTDSDSRSFFFDAISQMEHFYNKTFAVTVEHCSLDKDELRRTLTRYLHLHGITREHTPISGIDRRRTDQRSSLGGRPAITPFQPEASDQRHVYDVRFTSLQASLFFCELYQVTDFYVKRPTPLTRRRPPPRPPTRTQRPSHVSSAPSSNSLSQRTPDDSAGRMGDADVSDNTSEAMSSPPEQRDATTPTPDITIPDPPAAAACAGPATYLLRRDQPSAAAIVSWMKNRVRARMSGRQEHDDDDTPMVYVDGAQMRMPRDVFFETVEQPPPATESPDRPQTDALGGGGDEGDQEDDADADADEWRWPENEPMPPGVVDPDVLHKDAMDHVDEMRMECNRWRQKVVHLMQQYGIAEESELLTGCITHVHGRQKKDRDLSSKLSYALRAEVDATKRRLFDDGGDIGASDEERQRANERMLVRASAAFIAAYHPRPHRVDANIPRSTSDTSEPTAGDRSHTFRSFPWVFFGDSLKVLKQRYRNFYRHNPNAFRPPPSECIRDDEAMSAFEPDEELPERSPAPLFGSYCSAFERDRLSDRVQRLSLEQQTPSPPIPRGPPGNSRPPLPPRVLSEDAPDNGPSPAPKAVPSASRATPPLIIRVDQAAARRIVRHSLGQQGRAAGVSAAAGGSGLDSSPSPQPKAKAEARPAPSSFDMAASPPAGYLSVSPDQPTAGPAAPCTANYESLDDVWEVYSNAAVGREPAPQMVRDMPEVRDLGEMPEMPFQGPSPPAQGQGGPPSAVNTDELESVSVVAERGAAAQLTQPTGPTATRRAPERDREPGPADGRRLNDRHDHFYLRSHGSQRHDWESPERSVVSRSDMPPEDTRAQARREQGPVEDTRAYGRRQRESPHDRDRDRERRDERERDYDRHDNSRRDDVRERGYDRDPPYQPREPMDRRRAGYRNRELPGDEYRMGGGRVEDRREQDRRSRDYYDDRDARPSRGSDHRERPANPLLDPPAIHRPDPPPVLGRRDSAGSSFSRHSRQDSQPLETAYHRELLLDQLRNLRSGPQNSAVVEQIHKLNAMLGMVDRTLSLIESPPNQDSDDSPSSSYSPIPPLLPPPRRSNEARSAHTHRSSERRHEVRHPQQDYQPGPPEDTYEARTNVSRAGRDMVDPELGERGRRDVPAGAPRDRETRSHYGGPDEHPSWGGDDQEERLRRLEEPIELYAPPPCRQPVQDRDVRRRHTPDRDLRGNRDRRYRQRDGWERDGGYRDGSYHGRR</sequence>
<feature type="compositionally biased region" description="Low complexity" evidence="9">
    <location>
        <begin position="304"/>
        <end position="323"/>
    </location>
</feature>
<dbReference type="Proteomes" id="UP000041254">
    <property type="component" value="Unassembled WGS sequence"/>
</dbReference>
<dbReference type="GO" id="GO:0031380">
    <property type="term" value="C:nuclear RNA-directed RNA polymerase complex"/>
    <property type="evidence" value="ECO:0007669"/>
    <property type="project" value="TreeGrafter"/>
</dbReference>
<dbReference type="Pfam" id="PF26253">
    <property type="entry name" value="RdRP_head"/>
    <property type="match status" value="1"/>
</dbReference>
<dbReference type="SUPFAM" id="SSF54928">
    <property type="entry name" value="RNA-binding domain, RBD"/>
    <property type="match status" value="1"/>
</dbReference>
<feature type="compositionally biased region" description="Low complexity" evidence="9">
    <location>
        <begin position="1723"/>
        <end position="1738"/>
    </location>
</feature>
<dbReference type="GO" id="GO:0003968">
    <property type="term" value="F:RNA-directed RNA polymerase activity"/>
    <property type="evidence" value="ECO:0007669"/>
    <property type="project" value="UniProtKB-KW"/>
</dbReference>
<evidence type="ECO:0000256" key="4">
    <source>
        <dbReference type="ARBA" id="ARBA00022679"/>
    </source>
</evidence>
<dbReference type="GO" id="GO:0003723">
    <property type="term" value="F:RNA binding"/>
    <property type="evidence" value="ECO:0007669"/>
    <property type="project" value="UniProtKB-KW"/>
</dbReference>
<evidence type="ECO:0000313" key="12">
    <source>
        <dbReference type="Proteomes" id="UP000041254"/>
    </source>
</evidence>
<proteinExistence type="inferred from homology"/>
<evidence type="ECO:0000256" key="9">
    <source>
        <dbReference type="SAM" id="MobiDB-lite"/>
    </source>
</evidence>
<evidence type="ECO:0000256" key="7">
    <source>
        <dbReference type="ARBA" id="ARBA00023158"/>
    </source>
</evidence>
<feature type="compositionally biased region" description="Basic and acidic residues" evidence="9">
    <location>
        <begin position="1596"/>
        <end position="1607"/>
    </location>
</feature>
<dbReference type="InParanoid" id="A0A0G4EIH3"/>
<feature type="compositionally biased region" description="Basic and acidic residues" evidence="9">
    <location>
        <begin position="243"/>
        <end position="264"/>
    </location>
</feature>
<evidence type="ECO:0000256" key="3">
    <source>
        <dbReference type="ARBA" id="ARBA00022484"/>
    </source>
</evidence>
<comment type="catalytic activity">
    <reaction evidence="8">
        <text>RNA(n) + a ribonucleoside 5'-triphosphate = RNA(n+1) + diphosphate</text>
        <dbReference type="Rhea" id="RHEA:21248"/>
        <dbReference type="Rhea" id="RHEA-COMP:14527"/>
        <dbReference type="Rhea" id="RHEA-COMP:17342"/>
        <dbReference type="ChEBI" id="CHEBI:33019"/>
        <dbReference type="ChEBI" id="CHEBI:61557"/>
        <dbReference type="ChEBI" id="CHEBI:140395"/>
        <dbReference type="EC" id="2.7.7.48"/>
    </reaction>
</comment>
<dbReference type="InterPro" id="IPR000504">
    <property type="entry name" value="RRM_dom"/>
</dbReference>
<dbReference type="InterPro" id="IPR058752">
    <property type="entry name" value="RDRP_C_head"/>
</dbReference>
<keyword evidence="4" id="KW-0808">Transferase</keyword>
<dbReference type="Gene3D" id="3.30.70.330">
    <property type="match status" value="1"/>
</dbReference>
<feature type="compositionally biased region" description="Basic and acidic residues" evidence="9">
    <location>
        <begin position="2642"/>
        <end position="2680"/>
    </location>
</feature>
<accession>A0A0G4EIH3</accession>
<dbReference type="InterPro" id="IPR007855">
    <property type="entry name" value="RDRP"/>
</dbReference>
<feature type="region of interest" description="Disordered" evidence="9">
    <location>
        <begin position="1658"/>
        <end position="1738"/>
    </location>
</feature>
<keyword evidence="5" id="KW-0548">Nucleotidyltransferase</keyword>
<feature type="compositionally biased region" description="Basic and acidic residues" evidence="9">
    <location>
        <begin position="2710"/>
        <end position="2754"/>
    </location>
</feature>
<feature type="region of interest" description="Disordered" evidence="9">
    <location>
        <begin position="2079"/>
        <end position="2129"/>
    </location>
</feature>
<feature type="region of interest" description="Disordered" evidence="9">
    <location>
        <begin position="1973"/>
        <end position="1992"/>
    </location>
</feature>
<evidence type="ECO:0000256" key="6">
    <source>
        <dbReference type="ARBA" id="ARBA00022884"/>
    </source>
</evidence>
<evidence type="ECO:0000256" key="1">
    <source>
        <dbReference type="ARBA" id="ARBA00005762"/>
    </source>
</evidence>
<feature type="compositionally biased region" description="Low complexity" evidence="9">
    <location>
        <begin position="2572"/>
        <end position="2587"/>
    </location>
</feature>
<protein>
    <recommendedName>
        <fullName evidence="2">RNA-directed RNA polymerase</fullName>
        <ecNumber evidence="2">2.7.7.48</ecNumber>
    </recommendedName>
</protein>
<dbReference type="EC" id="2.7.7.48" evidence="2"/>
<feature type="domain" description="RRM" evidence="10">
    <location>
        <begin position="42"/>
        <end position="109"/>
    </location>
</feature>
<feature type="region of interest" description="Disordered" evidence="9">
    <location>
        <begin position="1596"/>
        <end position="1623"/>
    </location>
</feature>
<feature type="compositionally biased region" description="Pro residues" evidence="9">
    <location>
        <begin position="2588"/>
        <end position="2597"/>
    </location>
</feature>
<keyword evidence="12" id="KW-1185">Reference proteome</keyword>
<feature type="compositionally biased region" description="Pro residues" evidence="9">
    <location>
        <begin position="2084"/>
        <end position="2102"/>
    </location>
</feature>
<feature type="region of interest" description="Disordered" evidence="9">
    <location>
        <begin position="1001"/>
        <end position="1031"/>
    </location>
</feature>
<evidence type="ECO:0000259" key="10">
    <source>
        <dbReference type="SMART" id="SM00360"/>
    </source>
</evidence>
<keyword evidence="3" id="KW-0696">RNA-directed RNA polymerase</keyword>
<feature type="region of interest" description="Disordered" evidence="9">
    <location>
        <begin position="2248"/>
        <end position="2527"/>
    </location>
</feature>
<feature type="region of interest" description="Disordered" evidence="9">
    <location>
        <begin position="2570"/>
        <end position="2754"/>
    </location>
</feature>
<feature type="compositionally biased region" description="Polar residues" evidence="9">
    <location>
        <begin position="1707"/>
        <end position="1718"/>
    </location>
</feature>
<reference evidence="11 12" key="1">
    <citation type="submission" date="2014-11" db="EMBL/GenBank/DDBJ databases">
        <authorList>
            <person name="Zhu J."/>
            <person name="Qi W."/>
            <person name="Song R."/>
        </authorList>
    </citation>
    <scope>NUCLEOTIDE SEQUENCE [LARGE SCALE GENOMIC DNA]</scope>
</reference>
<dbReference type="PhylomeDB" id="A0A0G4EIH3"/>
<comment type="similarity">
    <text evidence="1">Belongs to the RdRP family.</text>
</comment>
<dbReference type="Pfam" id="PF05183">
    <property type="entry name" value="RdRP"/>
    <property type="match status" value="1"/>
</dbReference>
<dbReference type="InterPro" id="IPR012677">
    <property type="entry name" value="Nucleotide-bd_a/b_plait_sf"/>
</dbReference>
<organism evidence="11 12">
    <name type="scientific">Vitrella brassicaformis (strain CCMP3155)</name>
    <dbReference type="NCBI Taxonomy" id="1169540"/>
    <lineage>
        <taxon>Eukaryota</taxon>
        <taxon>Sar</taxon>
        <taxon>Alveolata</taxon>
        <taxon>Colpodellida</taxon>
        <taxon>Vitrellaceae</taxon>
        <taxon>Vitrella</taxon>
    </lineage>
</organism>